<gene>
    <name evidence="3" type="ORF">CCAP1982_LOCUS11637</name>
</gene>
<dbReference type="InterPro" id="IPR044822">
    <property type="entry name" value="Myb_DNA-bind_4"/>
</dbReference>
<dbReference type="Proteomes" id="UP000606786">
    <property type="component" value="Unassembled WGS sequence"/>
</dbReference>
<protein>
    <submittedName>
        <fullName evidence="3">(Mediterranean fruit fly) hypothetical protein</fullName>
    </submittedName>
</protein>
<evidence type="ECO:0000313" key="4">
    <source>
        <dbReference type="Proteomes" id="UP000606786"/>
    </source>
</evidence>
<comment type="caution">
    <text evidence="3">The sequence shown here is derived from an EMBL/GenBank/DDBJ whole genome shotgun (WGS) entry which is preliminary data.</text>
</comment>
<sequence>MAVELTQVGIEVTGIEVKFKMQNLISKYKKLKAEMGPSGTSPPTWPLFEKMAKIVGGYRSMNVEGVVEESFSLDTQVPSMSPIAISPAFSTQGLSSDSEQQSTSSSAQHTRSSRQQNPATANLQEITATIDKCCKNIESALKDLAENDKRKTESLAAMCETSQMLATKMMEFLNKNN</sequence>
<organism evidence="3 4">
    <name type="scientific">Ceratitis capitata</name>
    <name type="common">Mediterranean fruit fly</name>
    <name type="synonym">Tephritis capitata</name>
    <dbReference type="NCBI Taxonomy" id="7213"/>
    <lineage>
        <taxon>Eukaryota</taxon>
        <taxon>Metazoa</taxon>
        <taxon>Ecdysozoa</taxon>
        <taxon>Arthropoda</taxon>
        <taxon>Hexapoda</taxon>
        <taxon>Insecta</taxon>
        <taxon>Pterygota</taxon>
        <taxon>Neoptera</taxon>
        <taxon>Endopterygota</taxon>
        <taxon>Diptera</taxon>
        <taxon>Brachycera</taxon>
        <taxon>Muscomorpha</taxon>
        <taxon>Tephritoidea</taxon>
        <taxon>Tephritidae</taxon>
        <taxon>Ceratitis</taxon>
        <taxon>Ceratitis</taxon>
    </lineage>
</organism>
<feature type="compositionally biased region" description="Low complexity" evidence="1">
    <location>
        <begin position="95"/>
        <end position="116"/>
    </location>
</feature>
<evidence type="ECO:0000259" key="2">
    <source>
        <dbReference type="Pfam" id="PF13837"/>
    </source>
</evidence>
<evidence type="ECO:0000256" key="1">
    <source>
        <dbReference type="SAM" id="MobiDB-lite"/>
    </source>
</evidence>
<dbReference type="AlphaFoldDB" id="A0A811UYQ6"/>
<keyword evidence="4" id="KW-1185">Reference proteome</keyword>
<feature type="region of interest" description="Disordered" evidence="1">
    <location>
        <begin position="88"/>
        <end position="121"/>
    </location>
</feature>
<name>A0A811UYQ6_CERCA</name>
<proteinExistence type="predicted"/>
<evidence type="ECO:0000313" key="3">
    <source>
        <dbReference type="EMBL" id="CAD7003175.1"/>
    </source>
</evidence>
<reference evidence="3" key="1">
    <citation type="submission" date="2020-11" db="EMBL/GenBank/DDBJ databases">
        <authorList>
            <person name="Whitehead M."/>
        </authorList>
    </citation>
    <scope>NUCLEOTIDE SEQUENCE</scope>
    <source>
        <strain evidence="3">EGII</strain>
    </source>
</reference>
<feature type="domain" description="Myb/SANT-like DNA-binding" evidence="2">
    <location>
        <begin position="1"/>
        <end position="54"/>
    </location>
</feature>
<dbReference type="OrthoDB" id="691673at2759"/>
<accession>A0A811UYQ6</accession>
<dbReference type="EMBL" id="CAJHJT010000034">
    <property type="protein sequence ID" value="CAD7003175.1"/>
    <property type="molecule type" value="Genomic_DNA"/>
</dbReference>
<dbReference type="Pfam" id="PF13837">
    <property type="entry name" value="Myb_DNA-bind_4"/>
    <property type="match status" value="1"/>
</dbReference>